<feature type="region of interest" description="Disordered" evidence="2">
    <location>
        <begin position="254"/>
        <end position="291"/>
    </location>
</feature>
<comment type="similarity">
    <text evidence="1">Belongs to the Rv1128c/1148c/1588c/1702c/1945/3466 family.</text>
</comment>
<dbReference type="Pfam" id="PF01844">
    <property type="entry name" value="HNH"/>
    <property type="match status" value="1"/>
</dbReference>
<dbReference type="InterPro" id="IPR002711">
    <property type="entry name" value="HNH"/>
</dbReference>
<dbReference type="CDD" id="cd00085">
    <property type="entry name" value="HNHc"/>
    <property type="match status" value="1"/>
</dbReference>
<reference evidence="4 5" key="1">
    <citation type="submission" date="2016-12" db="EMBL/GenBank/DDBJ databases">
        <title>Complete genome sequence of Microbacterium aurum KACC 15219.</title>
        <authorList>
            <person name="Jung Y."/>
            <person name="Shin J.-H."/>
            <person name="Lee Y.-J."/>
            <person name="Yi H."/>
            <person name="Bahn Y.-S."/>
            <person name="Kim J.F."/>
            <person name="Lee D.-W."/>
        </authorList>
    </citation>
    <scope>NUCLEOTIDE SEQUENCE [LARGE SCALE GENOMIC DNA]</scope>
    <source>
        <strain evidence="4 5">KACC 15219</strain>
    </source>
</reference>
<gene>
    <name evidence="4" type="ORF">BOH66_04235</name>
</gene>
<dbReference type="Gene3D" id="1.10.30.50">
    <property type="match status" value="1"/>
</dbReference>
<feature type="compositionally biased region" description="Acidic residues" evidence="2">
    <location>
        <begin position="261"/>
        <end position="287"/>
    </location>
</feature>
<evidence type="ECO:0000313" key="4">
    <source>
        <dbReference type="EMBL" id="APZ33568.1"/>
    </source>
</evidence>
<dbReference type="Proteomes" id="UP000187185">
    <property type="component" value="Chromosome"/>
</dbReference>
<dbReference type="EMBL" id="CP018762">
    <property type="protein sequence ID" value="APZ33568.1"/>
    <property type="molecule type" value="Genomic_DNA"/>
</dbReference>
<dbReference type="GO" id="GO:0004519">
    <property type="term" value="F:endonuclease activity"/>
    <property type="evidence" value="ECO:0007669"/>
    <property type="project" value="InterPro"/>
</dbReference>
<name>A0A1P8U627_9MICO</name>
<proteinExistence type="inferred from homology"/>
<sequence length="498" mass="54899">MIDVRSAMPIPFSEQPEPPRRPVEFDAPDAGMPDDALGRSSVAPLIDPHWAELSRLVGRAETNRAEMSRLQAERAELCAEALDLVAMRVAQRQAARPNREIGDTIPLREVMAELAAALRVGERTVSTWLGDGSALVTTYPTTLDALREGRIDERHASAIIGGGGALDPEHREEYERLVLEVAERDTAPATRQFARVVAARLQPETVDESHRRALAERRVRMFDLDDGLSRLLLDGATAVIHGIFDRLTSMGIAQGDLDEPRTDEDTEADESDESGEADETDEPEEPDERTLDQRRADIMCDLLLTGCPALDGDADLSAIRATVQVTIPLLTLASLDDEPALLDGEAPIDAETARALAATAPCWQRIMIHPVTHEPLRLDTYRPSKRLRRLIGARDQRCRWPGCRRTARRSDIDHTIPFEEGGPTCAGNLEVLCRRHHTLKHASPWQVVQRGGGSIEFISPTGRRYRTDSPPVLAGAAGRPAWARYFDAPVDPADHPAF</sequence>
<evidence type="ECO:0000259" key="3">
    <source>
        <dbReference type="SMART" id="SM00507"/>
    </source>
</evidence>
<dbReference type="KEGG" id="maur:BOH66_04235"/>
<accession>A0A1P8U627</accession>
<evidence type="ECO:0000313" key="5">
    <source>
        <dbReference type="Proteomes" id="UP000187185"/>
    </source>
</evidence>
<dbReference type="Pfam" id="PF02720">
    <property type="entry name" value="DUF222"/>
    <property type="match status" value="1"/>
</dbReference>
<evidence type="ECO:0000256" key="2">
    <source>
        <dbReference type="SAM" id="MobiDB-lite"/>
    </source>
</evidence>
<feature type="region of interest" description="Disordered" evidence="2">
    <location>
        <begin position="1"/>
        <end position="25"/>
    </location>
</feature>
<dbReference type="STRING" id="36805.BOH66_04235"/>
<dbReference type="GO" id="GO:0008270">
    <property type="term" value="F:zinc ion binding"/>
    <property type="evidence" value="ECO:0007669"/>
    <property type="project" value="InterPro"/>
</dbReference>
<organism evidence="4 5">
    <name type="scientific">Microbacterium aurum</name>
    <dbReference type="NCBI Taxonomy" id="36805"/>
    <lineage>
        <taxon>Bacteria</taxon>
        <taxon>Bacillati</taxon>
        <taxon>Actinomycetota</taxon>
        <taxon>Actinomycetes</taxon>
        <taxon>Micrococcales</taxon>
        <taxon>Microbacteriaceae</taxon>
        <taxon>Microbacterium</taxon>
    </lineage>
</organism>
<dbReference type="InterPro" id="IPR003870">
    <property type="entry name" value="DUF222"/>
</dbReference>
<dbReference type="GO" id="GO:0003676">
    <property type="term" value="F:nucleic acid binding"/>
    <property type="evidence" value="ECO:0007669"/>
    <property type="project" value="InterPro"/>
</dbReference>
<dbReference type="SMART" id="SM00507">
    <property type="entry name" value="HNHc"/>
    <property type="match status" value="1"/>
</dbReference>
<dbReference type="AlphaFoldDB" id="A0A1P8U627"/>
<protein>
    <recommendedName>
        <fullName evidence="3">HNH nuclease domain-containing protein</fullName>
    </recommendedName>
</protein>
<evidence type="ECO:0000256" key="1">
    <source>
        <dbReference type="ARBA" id="ARBA00023450"/>
    </source>
</evidence>
<keyword evidence="5" id="KW-1185">Reference proteome</keyword>
<feature type="domain" description="HNH nuclease" evidence="3">
    <location>
        <begin position="386"/>
        <end position="438"/>
    </location>
</feature>
<dbReference type="OrthoDB" id="3261064at2"/>
<dbReference type="InterPro" id="IPR003615">
    <property type="entry name" value="HNH_nuc"/>
</dbReference>